<feature type="region of interest" description="Disordered" evidence="3">
    <location>
        <begin position="266"/>
        <end position="297"/>
    </location>
</feature>
<dbReference type="InterPro" id="IPR027806">
    <property type="entry name" value="HARBI1_dom"/>
</dbReference>
<comment type="cofactor">
    <cofactor evidence="1">
        <name>a divalent metal cation</name>
        <dbReference type="ChEBI" id="CHEBI:60240"/>
    </cofactor>
</comment>
<keyword evidence="5" id="KW-1185">Reference proteome</keyword>
<organism evidence="5 6">
    <name type="scientific">Ditylenchus dipsaci</name>
    <dbReference type="NCBI Taxonomy" id="166011"/>
    <lineage>
        <taxon>Eukaryota</taxon>
        <taxon>Metazoa</taxon>
        <taxon>Ecdysozoa</taxon>
        <taxon>Nematoda</taxon>
        <taxon>Chromadorea</taxon>
        <taxon>Rhabditida</taxon>
        <taxon>Tylenchina</taxon>
        <taxon>Tylenchomorpha</taxon>
        <taxon>Sphaerularioidea</taxon>
        <taxon>Anguinidae</taxon>
        <taxon>Anguininae</taxon>
        <taxon>Ditylenchus</taxon>
    </lineage>
</organism>
<evidence type="ECO:0000259" key="4">
    <source>
        <dbReference type="Pfam" id="PF13359"/>
    </source>
</evidence>
<feature type="domain" description="DDE Tnp4" evidence="4">
    <location>
        <begin position="174"/>
        <end position="240"/>
    </location>
</feature>
<proteinExistence type="predicted"/>
<dbReference type="GO" id="GO:0046872">
    <property type="term" value="F:metal ion binding"/>
    <property type="evidence" value="ECO:0007669"/>
    <property type="project" value="UniProtKB-KW"/>
</dbReference>
<name>A0A915D732_9BILA</name>
<dbReference type="WBParaSite" id="jg16736">
    <property type="protein sequence ID" value="jg16736"/>
    <property type="gene ID" value="jg16736"/>
</dbReference>
<evidence type="ECO:0000313" key="5">
    <source>
        <dbReference type="Proteomes" id="UP000887574"/>
    </source>
</evidence>
<evidence type="ECO:0000313" key="6">
    <source>
        <dbReference type="WBParaSite" id="jg16736"/>
    </source>
</evidence>
<reference evidence="6" key="1">
    <citation type="submission" date="2022-11" db="UniProtKB">
        <authorList>
            <consortium name="WormBaseParasite"/>
        </authorList>
    </citation>
    <scope>IDENTIFICATION</scope>
</reference>
<keyword evidence="2" id="KW-0479">Metal-binding</keyword>
<evidence type="ECO:0000256" key="2">
    <source>
        <dbReference type="ARBA" id="ARBA00022723"/>
    </source>
</evidence>
<dbReference type="AlphaFoldDB" id="A0A915D732"/>
<accession>A0A915D732</accession>
<sequence length="365" mass="42435">MAMDAIDLGLLALYLIIKQRRKQKKQMRRYYIRPPHASKFALKYGMEMFDRYYRSEDSEDLRSFCRFSPRRFDRLLQMVEDKLKHPSTHIRPILPRYRLAIFLRHMAHGISYVALQHEFAIGVQTALEICEEVAKFLIDVLDPMYLPIPTTEDWLSNARDFNERYGFPHVIGAIDGKHVARTRPDESGELFWCFKGFHSQVLLALCDAHCRFLAVDIGASGRQSDSGLYTSSQIRRFLESAEAGCWLMHFESMGFLRDKPTKEQRYSNLSQSTAEAEESSDERDQFKGAKRRKQGQGDSEILAVLDMMKAKMEKPSVDYKHTIAKNVDDIMEKLDRLGLDKMKLKLRIGLQKLVDEYESEILDLS</sequence>
<evidence type="ECO:0000256" key="3">
    <source>
        <dbReference type="SAM" id="MobiDB-lite"/>
    </source>
</evidence>
<dbReference type="Proteomes" id="UP000887574">
    <property type="component" value="Unplaced"/>
</dbReference>
<protein>
    <submittedName>
        <fullName evidence="6">DDE Tnp4 domain-containing protein</fullName>
    </submittedName>
</protein>
<evidence type="ECO:0000256" key="1">
    <source>
        <dbReference type="ARBA" id="ARBA00001968"/>
    </source>
</evidence>
<dbReference type="Pfam" id="PF13359">
    <property type="entry name" value="DDE_Tnp_4"/>
    <property type="match status" value="1"/>
</dbReference>